<dbReference type="AlphaFoldDB" id="A0AAV0T2H4"/>
<dbReference type="EMBL" id="CANTFL010000090">
    <property type="protein sequence ID" value="CAI5713337.1"/>
    <property type="molecule type" value="Genomic_DNA"/>
</dbReference>
<proteinExistence type="predicted"/>
<name>A0AAV0T2H4_HYABA</name>
<protein>
    <submittedName>
        <fullName evidence="1">Uncharacterized protein</fullName>
    </submittedName>
</protein>
<evidence type="ECO:0000313" key="1">
    <source>
        <dbReference type="EMBL" id="CAI5713337.1"/>
    </source>
</evidence>
<reference evidence="1" key="1">
    <citation type="submission" date="2022-12" db="EMBL/GenBank/DDBJ databases">
        <authorList>
            <person name="Webb A."/>
        </authorList>
    </citation>
    <scope>NUCLEOTIDE SEQUENCE</scope>
    <source>
        <strain evidence="1">Hp1</strain>
    </source>
</reference>
<accession>A0AAV0T2H4</accession>
<sequence>MSVHVDCQCHRLESARVAYEPQWRQVCTKFYFHKDAAAKRVLDCFETSRADGFKSCGPQADEVCISTAEDATSADEHVRALVQVLELPKCAISGHAESFHQTVQMLESTKSAVRSKYHEHVAHQRYTAFDARAKASQGTNFELWTDDSGQQQLAVRVQHDYVRSDASYTKMVERMQAFIDKHLPNIGCHPFLAGLCAALQWNLESSTVVAWQLPDAVFVESGDAVFTHNALKLMASALNFSHCERSAEAQQTTTTTATTTTAKTTTATRVKTRDWYVDPYLSDHDLRRLVRLFPGAHRLEGKPTGSKLRTTFERTNVHGQRDEKARFFSRWCVVL</sequence>
<evidence type="ECO:0000313" key="2">
    <source>
        <dbReference type="Proteomes" id="UP001162031"/>
    </source>
</evidence>
<gene>
    <name evidence="1" type="ORF">HBR001_LOCUS1023</name>
</gene>
<dbReference type="Proteomes" id="UP001162031">
    <property type="component" value="Unassembled WGS sequence"/>
</dbReference>
<comment type="caution">
    <text evidence="1">The sequence shown here is derived from an EMBL/GenBank/DDBJ whole genome shotgun (WGS) entry which is preliminary data.</text>
</comment>
<organism evidence="1 2">
    <name type="scientific">Hyaloperonospora brassicae</name>
    <name type="common">Brassica downy mildew</name>
    <name type="synonym">Peronospora brassicae</name>
    <dbReference type="NCBI Taxonomy" id="162125"/>
    <lineage>
        <taxon>Eukaryota</taxon>
        <taxon>Sar</taxon>
        <taxon>Stramenopiles</taxon>
        <taxon>Oomycota</taxon>
        <taxon>Peronosporomycetes</taxon>
        <taxon>Peronosporales</taxon>
        <taxon>Peronosporaceae</taxon>
        <taxon>Hyaloperonospora</taxon>
    </lineage>
</organism>
<keyword evidence="2" id="KW-1185">Reference proteome</keyword>